<accession>A0A5E5A3I3</accession>
<gene>
    <name evidence="1" type="ORF">PCA31118_02654</name>
</gene>
<dbReference type="EMBL" id="CABPSQ010000003">
    <property type="protein sequence ID" value="VVE67617.1"/>
    <property type="molecule type" value="Genomic_DNA"/>
</dbReference>
<evidence type="ECO:0000313" key="1">
    <source>
        <dbReference type="EMBL" id="VVE67617.1"/>
    </source>
</evidence>
<dbReference type="Proteomes" id="UP000414136">
    <property type="component" value="Unassembled WGS sequence"/>
</dbReference>
<protein>
    <submittedName>
        <fullName evidence="1">Uncharacterized protein</fullName>
    </submittedName>
</protein>
<organism evidence="1 2">
    <name type="scientific">Pandoraea captiosa</name>
    <dbReference type="NCBI Taxonomy" id="2508302"/>
    <lineage>
        <taxon>Bacteria</taxon>
        <taxon>Pseudomonadati</taxon>
        <taxon>Pseudomonadota</taxon>
        <taxon>Betaproteobacteria</taxon>
        <taxon>Burkholderiales</taxon>
        <taxon>Burkholderiaceae</taxon>
        <taxon>Pandoraea</taxon>
    </lineage>
</organism>
<name>A0A5E5A3I3_9BURK</name>
<reference evidence="1 2" key="1">
    <citation type="submission" date="2019-08" db="EMBL/GenBank/DDBJ databases">
        <authorList>
            <person name="Peeters C."/>
        </authorList>
    </citation>
    <scope>NUCLEOTIDE SEQUENCE [LARGE SCALE GENOMIC DNA]</scope>
    <source>
        <strain evidence="1 2">LMG 31118</strain>
    </source>
</reference>
<keyword evidence="2" id="KW-1185">Reference proteome</keyword>
<sequence length="34" mass="3785">MAEHGVEAWKRLSHIGTVCPYAGIVHGKTFQTFL</sequence>
<evidence type="ECO:0000313" key="2">
    <source>
        <dbReference type="Proteomes" id="UP000414136"/>
    </source>
</evidence>
<dbReference type="AlphaFoldDB" id="A0A5E5A3I3"/>
<proteinExistence type="predicted"/>